<name>A0A5K3F3H7_MESCO</name>
<accession>A0A5K3F3H7</accession>
<dbReference type="WBParaSite" id="MCU_004603-RA">
    <property type="protein sequence ID" value="MCU_004603-RA"/>
    <property type="gene ID" value="MCU_004603"/>
</dbReference>
<reference evidence="1" key="1">
    <citation type="submission" date="2019-11" db="UniProtKB">
        <authorList>
            <consortium name="WormBaseParasite"/>
        </authorList>
    </citation>
    <scope>IDENTIFICATION</scope>
</reference>
<proteinExistence type="predicted"/>
<protein>
    <submittedName>
        <fullName evidence="1">Uncharacterized protein</fullName>
    </submittedName>
</protein>
<dbReference type="AlphaFoldDB" id="A0A5K3F3H7"/>
<sequence>MHKRNKGLCGQSLPRGDIRFPTVVSLYLSRVCMFSCKSADRRQSRYYIHLCGPHSLL</sequence>
<evidence type="ECO:0000313" key="1">
    <source>
        <dbReference type="WBParaSite" id="MCU_004603-RA"/>
    </source>
</evidence>
<organism evidence="1">
    <name type="scientific">Mesocestoides corti</name>
    <name type="common">Flatworm</name>
    <dbReference type="NCBI Taxonomy" id="53468"/>
    <lineage>
        <taxon>Eukaryota</taxon>
        <taxon>Metazoa</taxon>
        <taxon>Spiralia</taxon>
        <taxon>Lophotrochozoa</taxon>
        <taxon>Platyhelminthes</taxon>
        <taxon>Cestoda</taxon>
        <taxon>Eucestoda</taxon>
        <taxon>Cyclophyllidea</taxon>
        <taxon>Mesocestoididae</taxon>
        <taxon>Mesocestoides</taxon>
    </lineage>
</organism>